<reference evidence="2 3" key="1">
    <citation type="submission" date="2020-12" db="EMBL/GenBank/DDBJ databases">
        <title>Revised draft genomes of Rhodomicrobium vannielii ATCC 17100 and Rhodomicrobium udaipurense JA643.</title>
        <authorList>
            <person name="Conners E.M."/>
            <person name="Davenport E.J."/>
            <person name="Bose A."/>
        </authorList>
    </citation>
    <scope>NUCLEOTIDE SEQUENCE [LARGE SCALE GENOMIC DNA]</scope>
    <source>
        <strain evidence="2 3">JA643</strain>
    </source>
</reference>
<evidence type="ECO:0000313" key="3">
    <source>
        <dbReference type="Proteomes" id="UP000623250"/>
    </source>
</evidence>
<dbReference type="RefSeq" id="WP_199502460.1">
    <property type="nucleotide sequence ID" value="NZ_JAEMUK010000078.1"/>
</dbReference>
<dbReference type="EMBL" id="JAEMUK010000078">
    <property type="protein sequence ID" value="MBJ7544214.1"/>
    <property type="molecule type" value="Genomic_DNA"/>
</dbReference>
<keyword evidence="1" id="KW-0472">Membrane</keyword>
<evidence type="ECO:0000256" key="1">
    <source>
        <dbReference type="SAM" id="Phobius"/>
    </source>
</evidence>
<comment type="caution">
    <text evidence="2">The sequence shown here is derived from an EMBL/GenBank/DDBJ whole genome shotgun (WGS) entry which is preliminary data.</text>
</comment>
<organism evidence="2 3">
    <name type="scientific">Rhodomicrobium udaipurense</name>
    <dbReference type="NCBI Taxonomy" id="1202716"/>
    <lineage>
        <taxon>Bacteria</taxon>
        <taxon>Pseudomonadati</taxon>
        <taxon>Pseudomonadota</taxon>
        <taxon>Alphaproteobacteria</taxon>
        <taxon>Hyphomicrobiales</taxon>
        <taxon>Hyphomicrobiaceae</taxon>
        <taxon>Rhodomicrobium</taxon>
    </lineage>
</organism>
<keyword evidence="1" id="KW-0812">Transmembrane</keyword>
<gene>
    <name evidence="2" type="ORF">JDN41_11730</name>
</gene>
<sequence>MSEAQIGLLVVTLIISGFAMALFHMGVLQSGGARLAICASVAIAAALFLTQ</sequence>
<dbReference type="AlphaFoldDB" id="A0A8I1GG50"/>
<proteinExistence type="predicted"/>
<dbReference type="Proteomes" id="UP000623250">
    <property type="component" value="Unassembled WGS sequence"/>
</dbReference>
<evidence type="ECO:0000313" key="2">
    <source>
        <dbReference type="EMBL" id="MBJ7544214.1"/>
    </source>
</evidence>
<feature type="transmembrane region" description="Helical" evidence="1">
    <location>
        <begin position="7"/>
        <end position="27"/>
    </location>
</feature>
<keyword evidence="1" id="KW-1133">Transmembrane helix</keyword>
<accession>A0A8I1GG50</accession>
<protein>
    <submittedName>
        <fullName evidence="2">Uncharacterized protein</fullName>
    </submittedName>
</protein>
<keyword evidence="3" id="KW-1185">Reference proteome</keyword>
<name>A0A8I1GG50_9HYPH</name>
<feature type="transmembrane region" description="Helical" evidence="1">
    <location>
        <begin position="33"/>
        <end position="50"/>
    </location>
</feature>